<protein>
    <recommendedName>
        <fullName evidence="2">Rab-GAP TBC domain-containing protein</fullName>
    </recommendedName>
</protein>
<dbReference type="Pfam" id="PF00566">
    <property type="entry name" value="RabGAP-TBC"/>
    <property type="match status" value="1"/>
</dbReference>
<dbReference type="InterPro" id="IPR035969">
    <property type="entry name" value="Rab-GAP_TBC_sf"/>
</dbReference>
<evidence type="ECO:0000313" key="4">
    <source>
        <dbReference type="Proteomes" id="UP000240830"/>
    </source>
</evidence>
<dbReference type="AlphaFoldDB" id="A0A2H9TMP9"/>
<dbReference type="FunFam" id="1.10.8.270:FF:000016">
    <property type="entry name" value="TBC1 domain family member 2A"/>
    <property type="match status" value="1"/>
</dbReference>
<dbReference type="GO" id="GO:0031267">
    <property type="term" value="F:small GTPase binding"/>
    <property type="evidence" value="ECO:0007669"/>
    <property type="project" value="TreeGrafter"/>
</dbReference>
<dbReference type="SUPFAM" id="SSF47923">
    <property type="entry name" value="Ypt/Rab-GAP domain of gyp1p"/>
    <property type="match status" value="2"/>
</dbReference>
<dbReference type="Gene3D" id="1.10.472.80">
    <property type="entry name" value="Ypt/Rab-GAP domain of gyp1p, domain 3"/>
    <property type="match status" value="1"/>
</dbReference>
<feature type="domain" description="Rab-GAP TBC" evidence="2">
    <location>
        <begin position="195"/>
        <end position="380"/>
    </location>
</feature>
<accession>A0A2H9TMP9</accession>
<name>A0A2H9TMP9_9FUNG</name>
<reference evidence="3 4" key="1">
    <citation type="submission" date="2016-10" db="EMBL/GenBank/DDBJ databases">
        <title>The genome of Paramicrosporidium saccamoebae is the missing link in understanding Cryptomycota and Microsporidia evolution.</title>
        <authorList>
            <person name="Quandt C.A."/>
            <person name="Beaudet D."/>
            <person name="Corsaro D."/>
            <person name="Michel R."/>
            <person name="Corradi N."/>
            <person name="James T."/>
        </authorList>
    </citation>
    <scope>NUCLEOTIDE SEQUENCE [LARGE SCALE GENOMIC DNA]</scope>
    <source>
        <strain evidence="3 4">KSL3</strain>
    </source>
</reference>
<dbReference type="EMBL" id="MTSL01000084">
    <property type="protein sequence ID" value="PJF19051.1"/>
    <property type="molecule type" value="Genomic_DNA"/>
</dbReference>
<dbReference type="PANTHER" id="PTHR47219">
    <property type="entry name" value="RAB GTPASE-ACTIVATING PROTEIN 1-LIKE"/>
    <property type="match status" value="1"/>
</dbReference>
<sequence length="469" mass="53496">MENLLDSAKVSCDVDSEDGRMSKVSGASGASGANGTNGVDGADGTNGDEEAERVFLKNADMARLLELENTSAHNMYLGTNWGDSSVCSVDNLSNLSDCSDASSNFSQSPSVSEDNVDYSVLDRYGFIVVAPKGDNADAGLSVEERELQQKQERRGRKEARRAIKWVEMLKVLEFVKERSEWPKSHKKFEYRLVKGVPECLRTKVWALFLGVPPVSSPSSVYRELYLKISGFERQIDLDIERTLRDHILFKARFSSAQVSLFKILVAFSNHDPEVGYCQGMSTIAAFLLLYFEEEMAFSVLRSMMERDGLRSLFTAGFPLLFETFYVQEQLMRKYLPALQARLESFHITTSIYATKWYLTLFLGFPFSLATRIWDLFLFWGMDMLVCASLALLKLHEARLMSLEYENCMQFLSKLPETPMDENRLLKLTWMIWKRVNPHYNEGNTKKSPFNSLRLQYGKLAEEPTYKRSK</sequence>
<dbReference type="InterPro" id="IPR050302">
    <property type="entry name" value="Rab_GAP_TBC_domain"/>
</dbReference>
<dbReference type="Proteomes" id="UP000240830">
    <property type="component" value="Unassembled WGS sequence"/>
</dbReference>
<organism evidence="3 4">
    <name type="scientific">Paramicrosporidium saccamoebae</name>
    <dbReference type="NCBI Taxonomy" id="1246581"/>
    <lineage>
        <taxon>Eukaryota</taxon>
        <taxon>Fungi</taxon>
        <taxon>Fungi incertae sedis</taxon>
        <taxon>Cryptomycota</taxon>
        <taxon>Cryptomycota incertae sedis</taxon>
        <taxon>Paramicrosporidium</taxon>
    </lineage>
</organism>
<keyword evidence="4" id="KW-1185">Reference proteome</keyword>
<dbReference type="PANTHER" id="PTHR47219:SF9">
    <property type="entry name" value="GTPASE ACTIVATING PROTEIN AND CENTROSOME-ASSOCIATED, ISOFORM B"/>
    <property type="match status" value="1"/>
</dbReference>
<evidence type="ECO:0000256" key="1">
    <source>
        <dbReference type="SAM" id="MobiDB-lite"/>
    </source>
</evidence>
<dbReference type="Gene3D" id="1.10.8.270">
    <property type="entry name" value="putative rabgap domain of human tbc1 domain family member 14 like domains"/>
    <property type="match status" value="1"/>
</dbReference>
<dbReference type="GO" id="GO:0005096">
    <property type="term" value="F:GTPase activator activity"/>
    <property type="evidence" value="ECO:0007669"/>
    <property type="project" value="TreeGrafter"/>
</dbReference>
<dbReference type="PROSITE" id="PS50086">
    <property type="entry name" value="TBC_RABGAP"/>
    <property type="match status" value="1"/>
</dbReference>
<evidence type="ECO:0000259" key="2">
    <source>
        <dbReference type="PROSITE" id="PS50086"/>
    </source>
</evidence>
<proteinExistence type="predicted"/>
<dbReference type="InterPro" id="IPR000195">
    <property type="entry name" value="Rab-GAP-TBC_dom"/>
</dbReference>
<dbReference type="OrthoDB" id="294251at2759"/>
<gene>
    <name evidence="3" type="ORF">PSACC_01135</name>
</gene>
<dbReference type="STRING" id="1246581.A0A2H9TMP9"/>
<feature type="region of interest" description="Disordered" evidence="1">
    <location>
        <begin position="1"/>
        <end position="47"/>
    </location>
</feature>
<comment type="caution">
    <text evidence="3">The sequence shown here is derived from an EMBL/GenBank/DDBJ whole genome shotgun (WGS) entry which is preliminary data.</text>
</comment>
<evidence type="ECO:0000313" key="3">
    <source>
        <dbReference type="EMBL" id="PJF19051.1"/>
    </source>
</evidence>
<dbReference type="SMART" id="SM00164">
    <property type="entry name" value="TBC"/>
    <property type="match status" value="1"/>
</dbReference>